<dbReference type="AlphaFoldDB" id="A0A9X2WCH4"/>
<dbReference type="PROSITE" id="PS50995">
    <property type="entry name" value="HTH_MARR_2"/>
    <property type="match status" value="1"/>
</dbReference>
<evidence type="ECO:0000259" key="4">
    <source>
        <dbReference type="PROSITE" id="PS50995"/>
    </source>
</evidence>
<protein>
    <submittedName>
        <fullName evidence="5">MarR family transcriptional regulator</fullName>
    </submittedName>
</protein>
<dbReference type="Proteomes" id="UP001147830">
    <property type="component" value="Unassembled WGS sequence"/>
</dbReference>
<keyword evidence="6" id="KW-1185">Reference proteome</keyword>
<dbReference type="InterPro" id="IPR036388">
    <property type="entry name" value="WH-like_DNA-bd_sf"/>
</dbReference>
<reference evidence="5" key="2">
    <citation type="submission" date="2022-08" db="EMBL/GenBank/DDBJ databases">
        <authorList>
            <person name="Dong C."/>
        </authorList>
    </citation>
    <scope>NUCLEOTIDE SEQUENCE</scope>
    <source>
        <strain evidence="5">59MF3M-4</strain>
    </source>
</reference>
<dbReference type="Pfam" id="PF12802">
    <property type="entry name" value="MarR_2"/>
    <property type="match status" value="1"/>
</dbReference>
<dbReference type="RefSeq" id="WP_260974835.1">
    <property type="nucleotide sequence ID" value="NZ_JAOANI010000009.1"/>
</dbReference>
<dbReference type="InterPro" id="IPR023187">
    <property type="entry name" value="Tscrpt_reg_MarR-type_CS"/>
</dbReference>
<dbReference type="PANTHER" id="PTHR42756:SF1">
    <property type="entry name" value="TRANSCRIPTIONAL REPRESSOR OF EMRAB OPERON"/>
    <property type="match status" value="1"/>
</dbReference>
<organism evidence="5 6">
    <name type="scientific">Thalassolituus pacificus</name>
    <dbReference type="NCBI Taxonomy" id="2975440"/>
    <lineage>
        <taxon>Bacteria</taxon>
        <taxon>Pseudomonadati</taxon>
        <taxon>Pseudomonadota</taxon>
        <taxon>Gammaproteobacteria</taxon>
        <taxon>Oceanospirillales</taxon>
        <taxon>Oceanospirillaceae</taxon>
        <taxon>Thalassolituus</taxon>
    </lineage>
</organism>
<evidence type="ECO:0000256" key="2">
    <source>
        <dbReference type="ARBA" id="ARBA00023125"/>
    </source>
</evidence>
<name>A0A9X2WCH4_9GAMM</name>
<dbReference type="EMBL" id="JAOANI010000009">
    <property type="protein sequence ID" value="MCT7357907.1"/>
    <property type="molecule type" value="Genomic_DNA"/>
</dbReference>
<evidence type="ECO:0000313" key="6">
    <source>
        <dbReference type="Proteomes" id="UP001147830"/>
    </source>
</evidence>
<evidence type="ECO:0000256" key="3">
    <source>
        <dbReference type="ARBA" id="ARBA00023163"/>
    </source>
</evidence>
<sequence>MTQDHVDFIVAQWQQERPDLDIWPMEAIGRISRLANHIRQEINELHKEFGLAGGEFDVLATLLRSGPPYRLTPTVLFKSAMLTSGAMTNRLNRLEERGLIERLPDPDDRRSLLVQLSSSGHELISNAVTRHVQLQARLLKALEPEQQQQLNDLLRQLLLSFEYAEE</sequence>
<keyword evidence="1" id="KW-0805">Transcription regulation</keyword>
<keyword evidence="2" id="KW-0238">DNA-binding</keyword>
<keyword evidence="3" id="KW-0804">Transcription</keyword>
<evidence type="ECO:0000313" key="5">
    <source>
        <dbReference type="EMBL" id="MCT7357907.1"/>
    </source>
</evidence>
<feature type="domain" description="HTH marR-type" evidence="4">
    <location>
        <begin position="24"/>
        <end position="159"/>
    </location>
</feature>
<proteinExistence type="predicted"/>
<dbReference type="Gene3D" id="1.10.10.10">
    <property type="entry name" value="Winged helix-like DNA-binding domain superfamily/Winged helix DNA-binding domain"/>
    <property type="match status" value="1"/>
</dbReference>
<reference evidence="5" key="1">
    <citation type="journal article" date="2022" name="Front. Microbiol.">
        <title>Genome-based taxonomic rearrangement of Oceanobacter-related bacteria including the description of Thalassolituus hydrocarbonoclasticus sp. nov. and Thalassolituus pacificus sp. nov. and emended description of the genus Thalassolituus.</title>
        <authorList>
            <person name="Dong C."/>
            <person name="Wei L."/>
            <person name="Wang J."/>
            <person name="Lai Q."/>
            <person name="Huang Z."/>
            <person name="Shao Z."/>
        </authorList>
    </citation>
    <scope>NUCLEOTIDE SEQUENCE</scope>
    <source>
        <strain evidence="5">59MF3M-4</strain>
    </source>
</reference>
<accession>A0A9X2WCH4</accession>
<dbReference type="GO" id="GO:0003700">
    <property type="term" value="F:DNA-binding transcription factor activity"/>
    <property type="evidence" value="ECO:0007669"/>
    <property type="project" value="InterPro"/>
</dbReference>
<dbReference type="PROSITE" id="PS01117">
    <property type="entry name" value="HTH_MARR_1"/>
    <property type="match status" value="1"/>
</dbReference>
<dbReference type="SMART" id="SM00347">
    <property type="entry name" value="HTH_MARR"/>
    <property type="match status" value="1"/>
</dbReference>
<dbReference type="GO" id="GO:0003677">
    <property type="term" value="F:DNA binding"/>
    <property type="evidence" value="ECO:0007669"/>
    <property type="project" value="UniProtKB-KW"/>
</dbReference>
<dbReference type="InterPro" id="IPR000835">
    <property type="entry name" value="HTH_MarR-typ"/>
</dbReference>
<comment type="caution">
    <text evidence="5">The sequence shown here is derived from an EMBL/GenBank/DDBJ whole genome shotgun (WGS) entry which is preliminary data.</text>
</comment>
<dbReference type="PRINTS" id="PR00598">
    <property type="entry name" value="HTHMARR"/>
</dbReference>
<dbReference type="PANTHER" id="PTHR42756">
    <property type="entry name" value="TRANSCRIPTIONAL REGULATOR, MARR"/>
    <property type="match status" value="1"/>
</dbReference>
<dbReference type="SUPFAM" id="SSF46785">
    <property type="entry name" value="Winged helix' DNA-binding domain"/>
    <property type="match status" value="1"/>
</dbReference>
<evidence type="ECO:0000256" key="1">
    <source>
        <dbReference type="ARBA" id="ARBA00023015"/>
    </source>
</evidence>
<dbReference type="InterPro" id="IPR036390">
    <property type="entry name" value="WH_DNA-bd_sf"/>
</dbReference>
<gene>
    <name evidence="5" type="ORF">NYR02_02580</name>
</gene>